<feature type="chain" id="PRO_5013080810" description="Secretin/TonB short N-terminal domain-containing protein" evidence="4">
    <location>
        <begin position="22"/>
        <end position="619"/>
    </location>
</feature>
<reference evidence="7" key="1">
    <citation type="submission" date="2017-09" db="EMBL/GenBank/DDBJ databases">
        <authorList>
            <person name="Varghese N."/>
            <person name="Submissions S."/>
        </authorList>
    </citation>
    <scope>NUCLEOTIDE SEQUENCE [LARGE SCALE GENOMIC DNA]</scope>
    <source>
        <strain evidence="7">DSM 29961</strain>
    </source>
</reference>
<gene>
    <name evidence="6" type="ORF">SAMN06269250_2236</name>
</gene>
<dbReference type="OrthoDB" id="5505971at2"/>
<dbReference type="InterPro" id="IPR008969">
    <property type="entry name" value="CarboxyPept-like_regulatory"/>
</dbReference>
<evidence type="ECO:0000256" key="2">
    <source>
        <dbReference type="ARBA" id="ARBA00023136"/>
    </source>
</evidence>
<evidence type="ECO:0000313" key="7">
    <source>
        <dbReference type="Proteomes" id="UP000219452"/>
    </source>
</evidence>
<evidence type="ECO:0000256" key="4">
    <source>
        <dbReference type="SAM" id="SignalP"/>
    </source>
</evidence>
<dbReference type="InterPro" id="IPR011662">
    <property type="entry name" value="Secretin/TonB_short_N"/>
</dbReference>
<keyword evidence="3" id="KW-0998">Cell outer membrane</keyword>
<keyword evidence="1" id="KW-0813">Transport</keyword>
<organism evidence="6 7">
    <name type="scientific">Spirosoma fluviale</name>
    <dbReference type="NCBI Taxonomy" id="1597977"/>
    <lineage>
        <taxon>Bacteria</taxon>
        <taxon>Pseudomonadati</taxon>
        <taxon>Bacteroidota</taxon>
        <taxon>Cytophagia</taxon>
        <taxon>Cytophagales</taxon>
        <taxon>Cytophagaceae</taxon>
        <taxon>Spirosoma</taxon>
    </lineage>
</organism>
<keyword evidence="7" id="KW-1185">Reference proteome</keyword>
<dbReference type="GO" id="GO:0019867">
    <property type="term" value="C:outer membrane"/>
    <property type="evidence" value="ECO:0007669"/>
    <property type="project" value="InterPro"/>
</dbReference>
<accession>A0A286FHN0</accession>
<dbReference type="SUPFAM" id="SSF49464">
    <property type="entry name" value="Carboxypeptidase regulatory domain-like"/>
    <property type="match status" value="1"/>
</dbReference>
<protein>
    <recommendedName>
        <fullName evidence="5">Secretin/TonB short N-terminal domain-containing protein</fullName>
    </recommendedName>
</protein>
<evidence type="ECO:0000256" key="3">
    <source>
        <dbReference type="ARBA" id="ARBA00023237"/>
    </source>
</evidence>
<dbReference type="AlphaFoldDB" id="A0A286FHN0"/>
<dbReference type="EMBL" id="OCNH01000001">
    <property type="protein sequence ID" value="SOD82722.1"/>
    <property type="molecule type" value="Genomic_DNA"/>
</dbReference>
<dbReference type="Proteomes" id="UP000219452">
    <property type="component" value="Unassembled WGS sequence"/>
</dbReference>
<dbReference type="Pfam" id="PF07660">
    <property type="entry name" value="STN"/>
    <property type="match status" value="1"/>
</dbReference>
<proteinExistence type="predicted"/>
<keyword evidence="2" id="KW-0472">Membrane</keyword>
<evidence type="ECO:0000259" key="5">
    <source>
        <dbReference type="Pfam" id="PF07660"/>
    </source>
</evidence>
<evidence type="ECO:0000256" key="1">
    <source>
        <dbReference type="ARBA" id="ARBA00022448"/>
    </source>
</evidence>
<sequence>MNSLRSCLLLLCLLAQSYAFAQGVPPLERLITVDIRNATLENALREISRAGRFEFSYNPARIDGKAVVTVRLTNAPVREVLNRVFQSQMTFKSRGNYVILVRTDAPESSPKNFLLDGYILDEQTGERIAQASIFEKTTLASTVSNPFGYYRLRLPTDLPAVRLDVRKQAYVGETVLIRSRTSHSVSIRMTPVPPRLSLETLPIRVSEDTTRPVNTLAAVTVDLPAPELDSTAQTRPKSILDKGRDGITRFFVSAQQSIHDVNLSRDTLYRDWQVSFLPFIGTNHRLSGRISNRISVNALIGYSFGVRAFEVGGLFNLVRSDVTGFQAGGIGNIVGGNVSGVQLGGLFNLNGGMVQGVQAGGLFNVNVKQAQGVQLGGLFNANAGELTNIVQVGGLFNVAGKSVKGLQLAGIANLAVGDVQGWQVSGIVNRARSVQGGHQIGLINLADSAGNIPIGLFSHVQKGGFRRFEVAATEINLLNLTYRTGVRRFYNIISAGSNFGREGSADLTAGYGLGTGFVLSRSTLFTLEGTHHHHFYFNQPDNGGWNNQIRLSTLFETKLSRHLSLAYGPSLNWYFSGDDTTPPTRRPSVPLFSNGTDAFSTSRHWGWVGFQVGLRFGNS</sequence>
<name>A0A286FHN0_9BACT</name>
<evidence type="ECO:0000313" key="6">
    <source>
        <dbReference type="EMBL" id="SOD82722.1"/>
    </source>
</evidence>
<keyword evidence="4" id="KW-0732">Signal</keyword>
<feature type="domain" description="Secretin/TonB short N-terminal" evidence="5">
    <location>
        <begin position="55"/>
        <end position="102"/>
    </location>
</feature>
<feature type="signal peptide" evidence="4">
    <location>
        <begin position="1"/>
        <end position="21"/>
    </location>
</feature>